<dbReference type="InterPro" id="IPR006015">
    <property type="entry name" value="Universal_stress_UspA"/>
</dbReference>
<proteinExistence type="inferred from homology"/>
<evidence type="ECO:0000313" key="4">
    <source>
        <dbReference type="EMBL" id="BAV33691.1"/>
    </source>
</evidence>
<dbReference type="PANTHER" id="PTHR46268">
    <property type="entry name" value="STRESS RESPONSE PROTEIN NHAX"/>
    <property type="match status" value="1"/>
</dbReference>
<dbReference type="AlphaFoldDB" id="A0A1B4XFV8"/>
<evidence type="ECO:0000259" key="3">
    <source>
        <dbReference type="Pfam" id="PF00582"/>
    </source>
</evidence>
<comment type="subcellular location">
    <subcellularLocation>
        <location evidence="2">Cytoplasm</location>
    </subcellularLocation>
</comment>
<evidence type="ECO:0000313" key="5">
    <source>
        <dbReference type="Proteomes" id="UP000243180"/>
    </source>
</evidence>
<dbReference type="Pfam" id="PF00582">
    <property type="entry name" value="Usp"/>
    <property type="match status" value="1"/>
</dbReference>
<dbReference type="SUPFAM" id="SSF52402">
    <property type="entry name" value="Adenine nucleotide alpha hydrolases-like"/>
    <property type="match status" value="1"/>
</dbReference>
<protein>
    <recommendedName>
        <fullName evidence="2">Universal stress protein</fullName>
    </recommendedName>
</protein>
<organism evidence="4 5">
    <name type="scientific">Sulfuricaulis limicola</name>
    <dbReference type="NCBI Taxonomy" id="1620215"/>
    <lineage>
        <taxon>Bacteria</taxon>
        <taxon>Pseudomonadati</taxon>
        <taxon>Pseudomonadota</taxon>
        <taxon>Gammaproteobacteria</taxon>
        <taxon>Acidiferrobacterales</taxon>
        <taxon>Acidiferrobacteraceae</taxon>
        <taxon>Sulfuricaulis</taxon>
    </lineage>
</organism>
<dbReference type="PRINTS" id="PR01438">
    <property type="entry name" value="UNVRSLSTRESS"/>
</dbReference>
<reference evidence="4 5" key="1">
    <citation type="submission" date="2015-05" db="EMBL/GenBank/DDBJ databases">
        <title>Complete genome sequence of a sulfur-oxidizing gammaproteobacterium strain HA5.</title>
        <authorList>
            <person name="Miura A."/>
            <person name="Kojima H."/>
            <person name="Fukui M."/>
        </authorList>
    </citation>
    <scope>NUCLEOTIDE SEQUENCE [LARGE SCALE GENOMIC DNA]</scope>
    <source>
        <strain evidence="4 5">HA5</strain>
    </source>
</reference>
<dbReference type="GO" id="GO:0005737">
    <property type="term" value="C:cytoplasm"/>
    <property type="evidence" value="ECO:0007669"/>
    <property type="project" value="UniProtKB-SubCell"/>
</dbReference>
<feature type="domain" description="UspA" evidence="3">
    <location>
        <begin position="1"/>
        <end position="141"/>
    </location>
</feature>
<dbReference type="InParanoid" id="A0A1B4XFV8"/>
<dbReference type="KEGG" id="slim:SCL_1380"/>
<dbReference type="RefSeq" id="WP_148665017.1">
    <property type="nucleotide sequence ID" value="NZ_AP014879.1"/>
</dbReference>
<dbReference type="EMBL" id="AP014879">
    <property type="protein sequence ID" value="BAV33691.1"/>
    <property type="molecule type" value="Genomic_DNA"/>
</dbReference>
<evidence type="ECO:0000256" key="2">
    <source>
        <dbReference type="PIRNR" id="PIRNR006276"/>
    </source>
</evidence>
<dbReference type="OrthoDB" id="5795499at2"/>
<sequence>MYKRILVPVDGSATSMNGLEKAMRLARASDAKLRVLHVVDGIAFSREHSMFTATAGKFRESGRKLIRQIMARVKKQEIQADSRMVENLTGRAADTIVKEAGKWKADVIVMGTHGRRGFNRLLLGSDAGLVARTAPVPVLLVQPSRKSQHRGKKKQ</sequence>
<dbReference type="InterPro" id="IPR006016">
    <property type="entry name" value="UspA"/>
</dbReference>
<dbReference type="PIRSF" id="PIRSF006276">
    <property type="entry name" value="UspA"/>
    <property type="match status" value="1"/>
</dbReference>
<comment type="similarity">
    <text evidence="1 2">Belongs to the universal stress protein A family.</text>
</comment>
<dbReference type="PANTHER" id="PTHR46268:SF6">
    <property type="entry name" value="UNIVERSAL STRESS PROTEIN UP12"/>
    <property type="match status" value="1"/>
</dbReference>
<dbReference type="CDD" id="cd00293">
    <property type="entry name" value="USP-like"/>
    <property type="match status" value="1"/>
</dbReference>
<evidence type="ECO:0000256" key="1">
    <source>
        <dbReference type="ARBA" id="ARBA00008791"/>
    </source>
</evidence>
<dbReference type="FunCoup" id="A0A1B4XFV8">
    <property type="interactions" value="314"/>
</dbReference>
<keyword evidence="5" id="KW-1185">Reference proteome</keyword>
<dbReference type="Gene3D" id="3.40.50.620">
    <property type="entry name" value="HUPs"/>
    <property type="match status" value="1"/>
</dbReference>
<accession>A0A1B4XFV8</accession>
<keyword evidence="2" id="KW-0963">Cytoplasm</keyword>
<dbReference type="Proteomes" id="UP000243180">
    <property type="component" value="Chromosome"/>
</dbReference>
<dbReference type="InterPro" id="IPR014729">
    <property type="entry name" value="Rossmann-like_a/b/a_fold"/>
</dbReference>
<gene>
    <name evidence="4" type="ORF">SCL_1380</name>
</gene>
<name>A0A1B4XFV8_9GAMM</name>